<dbReference type="Gene3D" id="2.60.120.260">
    <property type="entry name" value="Galactose-binding domain-like"/>
    <property type="match status" value="1"/>
</dbReference>
<accession>A0A0D0CTP7</accession>
<keyword evidence="1" id="KW-1133">Transmembrane helix</keyword>
<dbReference type="AlphaFoldDB" id="A0A0D0CTP7"/>
<organism evidence="2 3">
    <name type="scientific">Collybiopsis luxurians FD-317 M1</name>
    <dbReference type="NCBI Taxonomy" id="944289"/>
    <lineage>
        <taxon>Eukaryota</taxon>
        <taxon>Fungi</taxon>
        <taxon>Dikarya</taxon>
        <taxon>Basidiomycota</taxon>
        <taxon>Agaricomycotina</taxon>
        <taxon>Agaricomycetes</taxon>
        <taxon>Agaricomycetidae</taxon>
        <taxon>Agaricales</taxon>
        <taxon>Marasmiineae</taxon>
        <taxon>Omphalotaceae</taxon>
        <taxon>Collybiopsis</taxon>
        <taxon>Collybiopsis luxurians</taxon>
    </lineage>
</organism>
<dbReference type="OrthoDB" id="3013353at2759"/>
<gene>
    <name evidence="2" type="ORF">GYMLUDRAFT_242468</name>
</gene>
<keyword evidence="3" id="KW-1185">Reference proteome</keyword>
<dbReference type="HOGENOM" id="CLU_616848_0_0_1"/>
<evidence type="ECO:0000313" key="2">
    <source>
        <dbReference type="EMBL" id="KIK62832.1"/>
    </source>
</evidence>
<dbReference type="EMBL" id="KN834766">
    <property type="protein sequence ID" value="KIK62832.1"/>
    <property type="molecule type" value="Genomic_DNA"/>
</dbReference>
<reference evidence="2 3" key="1">
    <citation type="submission" date="2014-04" db="EMBL/GenBank/DDBJ databases">
        <title>Evolutionary Origins and Diversification of the Mycorrhizal Mutualists.</title>
        <authorList>
            <consortium name="DOE Joint Genome Institute"/>
            <consortium name="Mycorrhizal Genomics Consortium"/>
            <person name="Kohler A."/>
            <person name="Kuo A."/>
            <person name="Nagy L.G."/>
            <person name="Floudas D."/>
            <person name="Copeland A."/>
            <person name="Barry K.W."/>
            <person name="Cichocki N."/>
            <person name="Veneault-Fourrey C."/>
            <person name="LaButti K."/>
            <person name="Lindquist E.A."/>
            <person name="Lipzen A."/>
            <person name="Lundell T."/>
            <person name="Morin E."/>
            <person name="Murat C."/>
            <person name="Riley R."/>
            <person name="Ohm R."/>
            <person name="Sun H."/>
            <person name="Tunlid A."/>
            <person name="Henrissat B."/>
            <person name="Grigoriev I.V."/>
            <person name="Hibbett D.S."/>
            <person name="Martin F."/>
        </authorList>
    </citation>
    <scope>NUCLEOTIDE SEQUENCE [LARGE SCALE GENOMIC DNA]</scope>
    <source>
        <strain evidence="2 3">FD-317 M1</strain>
    </source>
</reference>
<proteinExistence type="predicted"/>
<evidence type="ECO:0008006" key="4">
    <source>
        <dbReference type="Google" id="ProtNLM"/>
    </source>
</evidence>
<dbReference type="Proteomes" id="UP000053593">
    <property type="component" value="Unassembled WGS sequence"/>
</dbReference>
<sequence length="434" mass="46354">MSTVWFMVDDTDPRLNYSGSWSFVNASGRIVDNINESGPVFNNTLHSTTANGTVSFRFSGSSYLGVYGTLAGRDIGEPNGSPLINCLLDGVAITAESREGAETMNNVMACRANAQFGARLPGDHELLINVTNHANTIWFFEYITYESWVDPVLDGEVLQAGNADMINASSYSMLTFGPGWNPGNGMGTSTDTGTPGSEVTIKFNGTLVSLYGDLTSNFSNTAAYQIDNQAAVGFQLPGDIGSLGPVPGLKQLLFTASDLSVGEHTVAVNFSGSQSGPPLAIDYFYVQSLTAAQQASLNSTSLSSSSTTHSSGQLNHRVIVGAVLGSVILTMFMVAMIILYRRRLKQRKASPMAVSPFDPVGLITASQGHMKWSLLRGIVGQMQQRDHQLAEGSAQLQRMVTLHTDGGVRLNEADALRLGYDAVPIEVPPGYTVE</sequence>
<feature type="transmembrane region" description="Helical" evidence="1">
    <location>
        <begin position="318"/>
        <end position="340"/>
    </location>
</feature>
<name>A0A0D0CTP7_9AGAR</name>
<evidence type="ECO:0000313" key="3">
    <source>
        <dbReference type="Proteomes" id="UP000053593"/>
    </source>
</evidence>
<keyword evidence="1" id="KW-0812">Transmembrane</keyword>
<evidence type="ECO:0000256" key="1">
    <source>
        <dbReference type="SAM" id="Phobius"/>
    </source>
</evidence>
<protein>
    <recommendedName>
        <fullName evidence="4">Transmembrane protein</fullName>
    </recommendedName>
</protein>
<keyword evidence="1" id="KW-0472">Membrane</keyword>